<feature type="transmembrane region" description="Helical" evidence="8">
    <location>
        <begin position="124"/>
        <end position="150"/>
    </location>
</feature>
<keyword evidence="3" id="KW-0645">Protease</keyword>
<evidence type="ECO:0000256" key="6">
    <source>
        <dbReference type="ARBA" id="ARBA00022989"/>
    </source>
</evidence>
<evidence type="ECO:0000313" key="9">
    <source>
        <dbReference type="EMBL" id="MBO0932173.1"/>
    </source>
</evidence>
<name>A0A939G6M2_9BACT</name>
<comment type="caution">
    <text evidence="9">The sequence shown here is derived from an EMBL/GenBank/DDBJ whole genome shotgun (WGS) entry which is preliminary data.</text>
</comment>
<sequence length="358" mass="40095">MNIDLLLLLTLALGALAARPGQPNRGAWLWRLTALLTLTPGLRYVGAVFGFAARLTLSHWAGEILRGMSMTVKTEGNVLIMNGQEMAVDPACLGLRMTGMTLLVAIFWLLAYERKRQRALPLAWVLAYAGLALGLTLLANLLRIMLLVVFALRPDQLMHEGVGLLCVAVYAWLPLWAVARLLMARKGQPWQPTLVDKLFTVSRIGKMMPALLLVAMACVAFVRPVRLPYTVTPREGYTQRSTRFGFVQYSRPGELIYVKPLPNWYSTEHSPAICWQGRGYTLRRVREVSLSGQPIYVGELKKGHQTLQTAWWFSNGYHHSIGQFDVRSRMLRGEPGFALINVTTTDARLLPALVQAWK</sequence>
<protein>
    <submittedName>
        <fullName evidence="9">Exosortase N</fullName>
        <ecNumber evidence="9">3.4.22.-</ecNumber>
    </submittedName>
</protein>
<proteinExistence type="predicted"/>
<keyword evidence="2" id="KW-1003">Cell membrane</keyword>
<dbReference type="Pfam" id="PF09721">
    <property type="entry name" value="Exosortase_EpsH"/>
    <property type="match status" value="1"/>
</dbReference>
<evidence type="ECO:0000256" key="2">
    <source>
        <dbReference type="ARBA" id="ARBA00022475"/>
    </source>
</evidence>
<dbReference type="InterPro" id="IPR019127">
    <property type="entry name" value="Exosortase"/>
</dbReference>
<feature type="transmembrane region" description="Helical" evidence="8">
    <location>
        <begin position="93"/>
        <end position="112"/>
    </location>
</feature>
<dbReference type="EMBL" id="JAFMYU010000010">
    <property type="protein sequence ID" value="MBO0932173.1"/>
    <property type="molecule type" value="Genomic_DNA"/>
</dbReference>
<evidence type="ECO:0000256" key="7">
    <source>
        <dbReference type="ARBA" id="ARBA00023136"/>
    </source>
</evidence>
<keyword evidence="6 8" id="KW-1133">Transmembrane helix</keyword>
<evidence type="ECO:0000256" key="3">
    <source>
        <dbReference type="ARBA" id="ARBA00022670"/>
    </source>
</evidence>
<dbReference type="InterPro" id="IPR026392">
    <property type="entry name" value="Exo/Archaeosortase_dom"/>
</dbReference>
<evidence type="ECO:0000256" key="5">
    <source>
        <dbReference type="ARBA" id="ARBA00022801"/>
    </source>
</evidence>
<dbReference type="InterPro" id="IPR031006">
    <property type="entry name" value="Exosort_XrtN"/>
</dbReference>
<keyword evidence="4 8" id="KW-0812">Transmembrane</keyword>
<dbReference type="EC" id="3.4.22.-" evidence="9"/>
<organism evidence="9 10">
    <name type="scientific">Fibrella aquatilis</name>
    <dbReference type="NCBI Taxonomy" id="2817059"/>
    <lineage>
        <taxon>Bacteria</taxon>
        <taxon>Pseudomonadati</taxon>
        <taxon>Bacteroidota</taxon>
        <taxon>Cytophagia</taxon>
        <taxon>Cytophagales</taxon>
        <taxon>Spirosomataceae</taxon>
        <taxon>Fibrella</taxon>
    </lineage>
</organism>
<keyword evidence="7 8" id="KW-0472">Membrane</keyword>
<evidence type="ECO:0000256" key="1">
    <source>
        <dbReference type="ARBA" id="ARBA00004651"/>
    </source>
</evidence>
<dbReference type="AlphaFoldDB" id="A0A939G6M2"/>
<dbReference type="NCBIfam" id="TIGR04476">
    <property type="entry name" value="exosort_XrtN"/>
    <property type="match status" value="1"/>
</dbReference>
<evidence type="ECO:0000256" key="8">
    <source>
        <dbReference type="SAM" id="Phobius"/>
    </source>
</evidence>
<evidence type="ECO:0000256" key="4">
    <source>
        <dbReference type="ARBA" id="ARBA00022692"/>
    </source>
</evidence>
<accession>A0A939G6M2</accession>
<feature type="transmembrane region" description="Helical" evidence="8">
    <location>
        <begin position="204"/>
        <end position="222"/>
    </location>
</feature>
<dbReference type="GO" id="GO:0008233">
    <property type="term" value="F:peptidase activity"/>
    <property type="evidence" value="ECO:0007669"/>
    <property type="project" value="UniProtKB-KW"/>
</dbReference>
<keyword evidence="10" id="KW-1185">Reference proteome</keyword>
<dbReference type="GO" id="GO:0006508">
    <property type="term" value="P:proteolysis"/>
    <property type="evidence" value="ECO:0007669"/>
    <property type="project" value="UniProtKB-KW"/>
</dbReference>
<feature type="transmembrane region" description="Helical" evidence="8">
    <location>
        <begin position="162"/>
        <end position="183"/>
    </location>
</feature>
<keyword evidence="5 9" id="KW-0378">Hydrolase</keyword>
<evidence type="ECO:0000313" key="10">
    <source>
        <dbReference type="Proteomes" id="UP000664795"/>
    </source>
</evidence>
<reference evidence="9 10" key="1">
    <citation type="submission" date="2021-03" db="EMBL/GenBank/DDBJ databases">
        <title>Fibrella sp. HMF5036 genome sequencing and assembly.</title>
        <authorList>
            <person name="Kang H."/>
            <person name="Kim H."/>
            <person name="Bae S."/>
            <person name="Joh K."/>
        </authorList>
    </citation>
    <scope>NUCLEOTIDE SEQUENCE [LARGE SCALE GENOMIC DNA]</scope>
    <source>
        <strain evidence="9 10">HMF5036</strain>
    </source>
</reference>
<dbReference type="Proteomes" id="UP000664795">
    <property type="component" value="Unassembled WGS sequence"/>
</dbReference>
<dbReference type="GO" id="GO:0005886">
    <property type="term" value="C:plasma membrane"/>
    <property type="evidence" value="ECO:0007669"/>
    <property type="project" value="UniProtKB-SubCell"/>
</dbReference>
<gene>
    <name evidence="9" type="primary">xrtN</name>
    <name evidence="9" type="ORF">J2I48_14270</name>
</gene>
<dbReference type="RefSeq" id="WP_207336141.1">
    <property type="nucleotide sequence ID" value="NZ_JAFMYU010000010.1"/>
</dbReference>
<comment type="subcellular location">
    <subcellularLocation>
        <location evidence="1">Cell membrane</location>
        <topology evidence="1">Multi-pass membrane protein</topology>
    </subcellularLocation>
</comment>
<dbReference type="NCBIfam" id="TIGR04178">
    <property type="entry name" value="exo_archaeo"/>
    <property type="match status" value="1"/>
</dbReference>